<dbReference type="OrthoDB" id="337905at2157"/>
<dbReference type="SUPFAM" id="SSF51695">
    <property type="entry name" value="PLC-like phosphodiesterases"/>
    <property type="match status" value="1"/>
</dbReference>
<feature type="domain" description="GP-PDE" evidence="1">
    <location>
        <begin position="55"/>
        <end position="111"/>
    </location>
</feature>
<name>A0A1H8D6F5_9EURY</name>
<dbReference type="RefSeq" id="WP_092656654.1">
    <property type="nucleotide sequence ID" value="NZ_FOCX01000001.1"/>
</dbReference>
<dbReference type="GO" id="GO:0008081">
    <property type="term" value="F:phosphoric diester hydrolase activity"/>
    <property type="evidence" value="ECO:0007669"/>
    <property type="project" value="InterPro"/>
</dbReference>
<dbReference type="Pfam" id="PF03009">
    <property type="entry name" value="GDPD"/>
    <property type="match status" value="1"/>
</dbReference>
<dbReference type="GO" id="GO:0006629">
    <property type="term" value="P:lipid metabolic process"/>
    <property type="evidence" value="ECO:0007669"/>
    <property type="project" value="InterPro"/>
</dbReference>
<proteinExistence type="predicted"/>
<evidence type="ECO:0000259" key="1">
    <source>
        <dbReference type="Pfam" id="PF03009"/>
    </source>
</evidence>
<evidence type="ECO:0000313" key="2">
    <source>
        <dbReference type="EMBL" id="SEN02067.1"/>
    </source>
</evidence>
<evidence type="ECO:0000313" key="3">
    <source>
        <dbReference type="Proteomes" id="UP000198775"/>
    </source>
</evidence>
<sequence length="113" mass="12068">MVTVLYTFDRQFMRKTFAAIDTHLTDDSAVLWLDADDADDVAGGGNLVSANQPIASAAGLDAAIEEINPDVVEAAHREGLDVIAWKAAKTREEIANLRAAGVDGVTADRWDIA</sequence>
<dbReference type="InterPro" id="IPR017946">
    <property type="entry name" value="PLC-like_Pdiesterase_TIM-brl"/>
</dbReference>
<dbReference type="AlphaFoldDB" id="A0A1H8D6F5"/>
<protein>
    <submittedName>
        <fullName evidence="2">Glycerophosphoryl diester phosphodiesterase family protein</fullName>
    </submittedName>
</protein>
<dbReference type="Proteomes" id="UP000198775">
    <property type="component" value="Unassembled WGS sequence"/>
</dbReference>
<organism evidence="2 3">
    <name type="scientific">Halorientalis persicus</name>
    <dbReference type="NCBI Taxonomy" id="1367881"/>
    <lineage>
        <taxon>Archaea</taxon>
        <taxon>Methanobacteriati</taxon>
        <taxon>Methanobacteriota</taxon>
        <taxon>Stenosarchaea group</taxon>
        <taxon>Halobacteria</taxon>
        <taxon>Halobacteriales</taxon>
        <taxon>Haloarculaceae</taxon>
        <taxon>Halorientalis</taxon>
    </lineage>
</organism>
<dbReference type="InterPro" id="IPR030395">
    <property type="entry name" value="GP_PDE_dom"/>
</dbReference>
<accession>A0A1H8D6F5</accession>
<dbReference type="Gene3D" id="3.20.20.190">
    <property type="entry name" value="Phosphatidylinositol (PI) phosphodiesterase"/>
    <property type="match status" value="1"/>
</dbReference>
<gene>
    <name evidence="2" type="ORF">SAMN05216388_1001173</name>
</gene>
<dbReference type="EMBL" id="FOCX01000001">
    <property type="protein sequence ID" value="SEN02067.1"/>
    <property type="molecule type" value="Genomic_DNA"/>
</dbReference>
<reference evidence="3" key="1">
    <citation type="submission" date="2016-10" db="EMBL/GenBank/DDBJ databases">
        <authorList>
            <person name="Varghese N."/>
            <person name="Submissions S."/>
        </authorList>
    </citation>
    <scope>NUCLEOTIDE SEQUENCE [LARGE SCALE GENOMIC DNA]</scope>
    <source>
        <strain evidence="3">IBRC-M 10043</strain>
    </source>
</reference>
<keyword evidence="3" id="KW-1185">Reference proteome</keyword>